<keyword evidence="1" id="KW-0677">Repeat</keyword>
<name>A0ABR2IQ08_9EUKA</name>
<proteinExistence type="predicted"/>
<dbReference type="PANTHER" id="PTHR24198:SF165">
    <property type="entry name" value="ANKYRIN REPEAT-CONTAINING PROTEIN-RELATED"/>
    <property type="match status" value="1"/>
</dbReference>
<dbReference type="InterPro" id="IPR002110">
    <property type="entry name" value="Ankyrin_rpt"/>
</dbReference>
<gene>
    <name evidence="4" type="ORF">M9Y10_010019</name>
</gene>
<dbReference type="Pfam" id="PF12796">
    <property type="entry name" value="Ank_2"/>
    <property type="match status" value="1"/>
</dbReference>
<evidence type="ECO:0000256" key="3">
    <source>
        <dbReference type="PROSITE-ProRule" id="PRU00023"/>
    </source>
</evidence>
<evidence type="ECO:0008006" key="6">
    <source>
        <dbReference type="Google" id="ProtNLM"/>
    </source>
</evidence>
<evidence type="ECO:0000313" key="5">
    <source>
        <dbReference type="Proteomes" id="UP001470230"/>
    </source>
</evidence>
<sequence>MSGGKNEALFFFDESVKGSPKLRIAHYEEFQNLLGSAILQQNREFNCLFFKDPAFTLPIPGNMIPFNTFPKLNFDVKTDGMNLASVSNETQIPHLFFSISSLNRENEVTIKFRHKSGLIPTIEQHFPVKIDSNTKLQNLLQPIFDQKTWRPSIEYIAKQLEIDTNRIVLYHSINNDNQVLFPFQKIEPFEAKMIDAQSGQYIFNGKFSFEILPNIYDNIESHEMQMKDKFIDTEEERNSFFHSLPPPLMAQLVNFQKKVFNLVHKNTMRDLFAILIQLISAEFNFDAFDKIILIGLKHILSATFVDIFIPYLASVTKKFSFYQLKTWKEFSTWCTNNKSTFLNYSPKDDELEAICMIYFAATQPNFPEKIVNLTHKFLNHYMVKASDLKLPPIQVNCFLGDPVYSTAVKVNNKNDFVLLLTRGFVYLVNATTDSKKYREKDILPERLNLTLQSSESFSIPLIKCEIFPIPSEQPNAAFLASEDTKIVINFPNPESQLTFTTLLYVAKSEIKKTTVYPLQVPKTSVRFIFMNNKIHAKVNASEICWDVYFTHEDVSQALKRAGSSQSFKIIPSIETTVSRLNSTELNIKCLGKSVSINSLLEIVLGSSIDHNLCRSFINSWSYSVLYDMIFCFSSKSSFEGLRVLKISDFSHAISLNSKELLQIQCEYFTSFLSDFKVNSTPLIYYASLVCSNSAIIRCLIETNKMPKDDGSRFQRTAFFYALRNPNISILQALLDYSDSFSIENAYIDKDNITPLIYCIQNNDESRAILLLRNGALVHNSLDTNSASALEYVISTKNERMLNLIMPYCGPQVNAPNIKGQFVTHLCINAGFFQGLRIIEALDNYYNPNMYSDICSHPLHAFIEINRNHTANDMMSLLRLTKINVNAFNKKHETPLMSALIRNQNEFVRLIAKDPRCNLDLYNEEGMSALSLAVKNRNIEAIKILIDAGALVDQPNQDGKTPLLFALSIDNPNKDICRILIANSRVYQWYSNGKLPIDIAPNDLRADIERRKPPQFNAISFRYNQQAKQNK</sequence>
<dbReference type="PROSITE" id="PS50297">
    <property type="entry name" value="ANK_REP_REGION"/>
    <property type="match status" value="1"/>
</dbReference>
<evidence type="ECO:0000313" key="4">
    <source>
        <dbReference type="EMBL" id="KAK8867050.1"/>
    </source>
</evidence>
<evidence type="ECO:0000256" key="1">
    <source>
        <dbReference type="ARBA" id="ARBA00022737"/>
    </source>
</evidence>
<comment type="caution">
    <text evidence="4">The sequence shown here is derived from an EMBL/GenBank/DDBJ whole genome shotgun (WGS) entry which is preliminary data.</text>
</comment>
<evidence type="ECO:0000256" key="2">
    <source>
        <dbReference type="ARBA" id="ARBA00023043"/>
    </source>
</evidence>
<protein>
    <recommendedName>
        <fullName evidence="6">Ankyrin repeat protein</fullName>
    </recommendedName>
</protein>
<feature type="repeat" description="ANK" evidence="3">
    <location>
        <begin position="924"/>
        <end position="956"/>
    </location>
</feature>
<dbReference type="InterPro" id="IPR036770">
    <property type="entry name" value="Ankyrin_rpt-contain_sf"/>
</dbReference>
<dbReference type="PANTHER" id="PTHR24198">
    <property type="entry name" value="ANKYRIN REPEAT AND PROTEIN KINASE DOMAIN-CONTAINING PROTEIN"/>
    <property type="match status" value="1"/>
</dbReference>
<accession>A0ABR2IQ08</accession>
<dbReference type="SMART" id="SM00248">
    <property type="entry name" value="ANK"/>
    <property type="match status" value="7"/>
</dbReference>
<dbReference type="Proteomes" id="UP001470230">
    <property type="component" value="Unassembled WGS sequence"/>
</dbReference>
<organism evidence="4 5">
    <name type="scientific">Tritrichomonas musculus</name>
    <dbReference type="NCBI Taxonomy" id="1915356"/>
    <lineage>
        <taxon>Eukaryota</taxon>
        <taxon>Metamonada</taxon>
        <taxon>Parabasalia</taxon>
        <taxon>Tritrichomonadida</taxon>
        <taxon>Tritrichomonadidae</taxon>
        <taxon>Tritrichomonas</taxon>
    </lineage>
</organism>
<reference evidence="4 5" key="1">
    <citation type="submission" date="2024-04" db="EMBL/GenBank/DDBJ databases">
        <title>Tritrichomonas musculus Genome.</title>
        <authorList>
            <person name="Alves-Ferreira E."/>
            <person name="Grigg M."/>
            <person name="Lorenzi H."/>
            <person name="Galac M."/>
        </authorList>
    </citation>
    <scope>NUCLEOTIDE SEQUENCE [LARGE SCALE GENOMIC DNA]</scope>
    <source>
        <strain evidence="4 5">EAF2021</strain>
    </source>
</reference>
<keyword evidence="5" id="KW-1185">Reference proteome</keyword>
<dbReference type="EMBL" id="JAPFFF010000015">
    <property type="protein sequence ID" value="KAK8867050.1"/>
    <property type="molecule type" value="Genomic_DNA"/>
</dbReference>
<dbReference type="SUPFAM" id="SSF48403">
    <property type="entry name" value="Ankyrin repeat"/>
    <property type="match status" value="1"/>
</dbReference>
<keyword evidence="2 3" id="KW-0040">ANK repeat</keyword>
<dbReference type="PROSITE" id="PS50088">
    <property type="entry name" value="ANK_REPEAT"/>
    <property type="match status" value="1"/>
</dbReference>
<dbReference type="Gene3D" id="1.25.40.20">
    <property type="entry name" value="Ankyrin repeat-containing domain"/>
    <property type="match status" value="1"/>
</dbReference>